<dbReference type="InterPro" id="IPR002303">
    <property type="entry name" value="Valyl-tRNA_ligase"/>
</dbReference>
<evidence type="ECO:0000256" key="1">
    <source>
        <dbReference type="ARBA" id="ARBA00004496"/>
    </source>
</evidence>
<keyword evidence="7 12" id="KW-0067">ATP-binding</keyword>
<dbReference type="GO" id="GO:0004832">
    <property type="term" value="F:valine-tRNA ligase activity"/>
    <property type="evidence" value="ECO:0007669"/>
    <property type="project" value="UniProtKB-UniRule"/>
</dbReference>
<dbReference type="Pfam" id="PF00133">
    <property type="entry name" value="tRNA-synt_1"/>
    <property type="match status" value="2"/>
</dbReference>
<evidence type="ECO:0000256" key="7">
    <source>
        <dbReference type="ARBA" id="ARBA00022840"/>
    </source>
</evidence>
<dbReference type="CDD" id="cd00817">
    <property type="entry name" value="ValRS_core"/>
    <property type="match status" value="1"/>
</dbReference>
<dbReference type="SUPFAM" id="SSF50677">
    <property type="entry name" value="ValRS/IleRS/LeuRS editing domain"/>
    <property type="match status" value="1"/>
</dbReference>
<dbReference type="InterPro" id="IPR001412">
    <property type="entry name" value="aa-tRNA-synth_I_CS"/>
</dbReference>
<dbReference type="GO" id="GO:0005829">
    <property type="term" value="C:cytosol"/>
    <property type="evidence" value="ECO:0007669"/>
    <property type="project" value="TreeGrafter"/>
</dbReference>
<comment type="caution">
    <text evidence="15">The sequence shown here is derived from an EMBL/GenBank/DDBJ whole genome shotgun (WGS) entry which is preliminary data.</text>
</comment>
<feature type="domain" description="Aminoacyl-tRNA synthetase class Ia" evidence="13">
    <location>
        <begin position="17"/>
        <end position="426"/>
    </location>
</feature>
<keyword evidence="8 12" id="KW-0648">Protein biosynthesis</keyword>
<evidence type="ECO:0000256" key="8">
    <source>
        <dbReference type="ARBA" id="ARBA00022917"/>
    </source>
</evidence>
<comment type="subcellular location">
    <subcellularLocation>
        <location evidence="1">Cytoplasm</location>
    </subcellularLocation>
</comment>
<evidence type="ECO:0000256" key="3">
    <source>
        <dbReference type="ARBA" id="ARBA00013169"/>
    </source>
</evidence>
<dbReference type="NCBIfam" id="TIGR00422">
    <property type="entry name" value="valS"/>
    <property type="match status" value="1"/>
</dbReference>
<dbReference type="EC" id="6.1.1.9" evidence="3 11"/>
<evidence type="ECO:0000256" key="10">
    <source>
        <dbReference type="ARBA" id="ARBA00047552"/>
    </source>
</evidence>
<dbReference type="PRINTS" id="PR00986">
    <property type="entry name" value="TRNASYNTHVAL"/>
</dbReference>
<dbReference type="InterPro" id="IPR013155">
    <property type="entry name" value="M/V/L/I-tRNA-synth_anticd-bd"/>
</dbReference>
<dbReference type="InterPro" id="IPR009008">
    <property type="entry name" value="Val/Leu/Ile-tRNA-synth_edit"/>
</dbReference>
<dbReference type="InterPro" id="IPR033705">
    <property type="entry name" value="Anticodon_Ia_Val"/>
</dbReference>
<dbReference type="Proteomes" id="UP000229166">
    <property type="component" value="Unassembled WGS sequence"/>
</dbReference>
<dbReference type="InterPro" id="IPR009080">
    <property type="entry name" value="tRNAsynth_Ia_anticodon-bd"/>
</dbReference>
<organism evidence="15 16">
    <name type="scientific">Candidatus Nealsonbacteria bacterium CG_4_10_14_0_2_um_filter_40_15</name>
    <dbReference type="NCBI Taxonomy" id="1974682"/>
    <lineage>
        <taxon>Bacteria</taxon>
        <taxon>Candidatus Nealsoniibacteriota</taxon>
    </lineage>
</organism>
<evidence type="ECO:0000256" key="11">
    <source>
        <dbReference type="NCBIfam" id="TIGR00422"/>
    </source>
</evidence>
<evidence type="ECO:0000313" key="16">
    <source>
        <dbReference type="Proteomes" id="UP000229166"/>
    </source>
</evidence>
<dbReference type="InterPro" id="IPR002300">
    <property type="entry name" value="aa-tRNA-synth_Ia"/>
</dbReference>
<dbReference type="Pfam" id="PF08264">
    <property type="entry name" value="Anticodon_1"/>
    <property type="match status" value="1"/>
</dbReference>
<comment type="similarity">
    <text evidence="12">Belongs to the class-I aminoacyl-tRNA synthetase family.</text>
</comment>
<feature type="domain" description="Aminoacyl-tRNA synthetase class Ia" evidence="13">
    <location>
        <begin position="429"/>
        <end position="547"/>
    </location>
</feature>
<accession>A0A2M7UU76</accession>
<gene>
    <name evidence="15" type="primary">valS</name>
    <name evidence="15" type="ORF">COX92_01995</name>
</gene>
<comment type="catalytic activity">
    <reaction evidence="10">
        <text>tRNA(Val) + L-valine + ATP = L-valyl-tRNA(Val) + AMP + diphosphate</text>
        <dbReference type="Rhea" id="RHEA:10704"/>
        <dbReference type="Rhea" id="RHEA-COMP:9672"/>
        <dbReference type="Rhea" id="RHEA-COMP:9708"/>
        <dbReference type="ChEBI" id="CHEBI:30616"/>
        <dbReference type="ChEBI" id="CHEBI:33019"/>
        <dbReference type="ChEBI" id="CHEBI:57762"/>
        <dbReference type="ChEBI" id="CHEBI:78442"/>
        <dbReference type="ChEBI" id="CHEBI:78537"/>
        <dbReference type="ChEBI" id="CHEBI:456215"/>
        <dbReference type="EC" id="6.1.1.9"/>
    </reaction>
</comment>
<evidence type="ECO:0000256" key="5">
    <source>
        <dbReference type="ARBA" id="ARBA00022598"/>
    </source>
</evidence>
<feature type="domain" description="Methionyl/Valyl/Leucyl/Isoleucyl-tRNA synthetase anticodon-binding" evidence="14">
    <location>
        <begin position="595"/>
        <end position="694"/>
    </location>
</feature>
<keyword evidence="9 12" id="KW-0030">Aminoacyl-tRNA synthetase</keyword>
<dbReference type="Gene3D" id="3.90.740.10">
    <property type="entry name" value="Valyl/Leucyl/Isoleucyl-tRNA synthetase, editing domain"/>
    <property type="match status" value="1"/>
</dbReference>
<keyword evidence="5 12" id="KW-0436">Ligase</keyword>
<dbReference type="GO" id="GO:0002161">
    <property type="term" value="F:aminoacyl-tRNA deacylase activity"/>
    <property type="evidence" value="ECO:0007669"/>
    <property type="project" value="InterPro"/>
</dbReference>
<dbReference type="PROSITE" id="PS00178">
    <property type="entry name" value="AA_TRNA_LIGASE_I"/>
    <property type="match status" value="1"/>
</dbReference>
<dbReference type="SUPFAM" id="SSF47323">
    <property type="entry name" value="Anticodon-binding domain of a subclass of class I aminoacyl-tRNA synthetases"/>
    <property type="match status" value="1"/>
</dbReference>
<evidence type="ECO:0000256" key="9">
    <source>
        <dbReference type="ARBA" id="ARBA00023146"/>
    </source>
</evidence>
<dbReference type="AlphaFoldDB" id="A0A2M7UU76"/>
<reference evidence="16" key="1">
    <citation type="submission" date="2017-09" db="EMBL/GenBank/DDBJ databases">
        <title>Depth-based differentiation of microbial function through sediment-hosted aquifers and enrichment of novel symbionts in the deep terrestrial subsurface.</title>
        <authorList>
            <person name="Probst A.J."/>
            <person name="Ladd B."/>
            <person name="Jarett J.K."/>
            <person name="Geller-Mcgrath D.E."/>
            <person name="Sieber C.M.K."/>
            <person name="Emerson J.B."/>
            <person name="Anantharaman K."/>
            <person name="Thomas B.C."/>
            <person name="Malmstrom R."/>
            <person name="Stieglmeier M."/>
            <person name="Klingl A."/>
            <person name="Woyke T."/>
            <person name="Ryan C.M."/>
            <person name="Banfield J.F."/>
        </authorList>
    </citation>
    <scope>NUCLEOTIDE SEQUENCE [LARGE SCALE GENOMIC DNA]</scope>
</reference>
<evidence type="ECO:0000256" key="6">
    <source>
        <dbReference type="ARBA" id="ARBA00022741"/>
    </source>
</evidence>
<sequence>MNGELPKAYEHKKTEDKIYQLWLRAGFFNPDKLPGTRKKSYAIVIPPPNVTGELHMGHALNATCQDILIRKKRMEGFRTLWLPGTDHAGIATQVKVEKELRKQEGISRHDLGREKFIEKIWEWKNKYGDIILDQLKRLGASCDWSRTRFTLDEEYVKAVENAFLHYYEKGWIYRGERVVNWCPRCRTSLSDLELEYKEEKGKLWYIKYPIKKISSLKSQILNYITVATTRPETMLGDMAVAVSPKDKRYKNFVGGTVILPIQNREIPIIEDSAVDVKFGTGAVKVTPAHDLTDWEIGQRHKLESLKVIDEGGKMTKESKICEGSNPLQCREIVIEELEKKNLIEKTEDFIHSVPYCYRCHSLIEPIPSKQWFLKMDKLAKMALKAVKSGKVKFIPKNFEKVYFDWLKNIKDWCISRQIWWGHKIPIEGENDVLDTWFSSALWPFATLGWPEKKEDLKNFYPTDVLSTARDIINLWVARMIFSGMEFMGKTPFHSVFIHPTVLTKEGERMSKSLGTGIDPLNLCEKYGADATRFGIAWQLMGGQDIKFTEDNIVMGRKFCNKIWNASRYVLMQIPKSEQQITSKLQIPKSEFTEADKKIVKALDKTIKSVNKSLQDFQFGQAAHNLYDFFWHDFCDIYIEKSKEQNDEKTKKILLFVLSNSLKILHPFIPFITEEIYQTLPIKDKKQCLMVESWPQ</sequence>
<dbReference type="CDD" id="cd07962">
    <property type="entry name" value="Anticodon_Ia_Val"/>
    <property type="match status" value="1"/>
</dbReference>
<protein>
    <recommendedName>
        <fullName evidence="3 11">Valine--tRNA ligase</fullName>
        <ecNumber evidence="3 11">6.1.1.9</ecNumber>
    </recommendedName>
</protein>
<dbReference type="Gene3D" id="3.40.50.620">
    <property type="entry name" value="HUPs"/>
    <property type="match status" value="3"/>
</dbReference>
<keyword evidence="6 12" id="KW-0547">Nucleotide-binding</keyword>
<evidence type="ECO:0000313" key="15">
    <source>
        <dbReference type="EMBL" id="PIZ87072.1"/>
    </source>
</evidence>
<dbReference type="EMBL" id="PFOZ01000039">
    <property type="protein sequence ID" value="PIZ87072.1"/>
    <property type="molecule type" value="Genomic_DNA"/>
</dbReference>
<dbReference type="PANTHER" id="PTHR11946:SF93">
    <property type="entry name" value="VALINE--TRNA LIGASE, CHLOROPLASTIC_MITOCHONDRIAL 2"/>
    <property type="match status" value="1"/>
</dbReference>
<proteinExistence type="inferred from homology"/>
<dbReference type="InterPro" id="IPR014729">
    <property type="entry name" value="Rossmann-like_a/b/a_fold"/>
</dbReference>
<evidence type="ECO:0000259" key="14">
    <source>
        <dbReference type="Pfam" id="PF08264"/>
    </source>
</evidence>
<dbReference type="Gene3D" id="1.10.730.10">
    <property type="entry name" value="Isoleucyl-tRNA Synthetase, Domain 1"/>
    <property type="match status" value="1"/>
</dbReference>
<evidence type="ECO:0000256" key="4">
    <source>
        <dbReference type="ARBA" id="ARBA00022490"/>
    </source>
</evidence>
<dbReference type="GO" id="GO:0005524">
    <property type="term" value="F:ATP binding"/>
    <property type="evidence" value="ECO:0007669"/>
    <property type="project" value="UniProtKB-KW"/>
</dbReference>
<name>A0A2M7UU76_9BACT</name>
<dbReference type="FunFam" id="3.40.50.620:FF:000032">
    <property type="entry name" value="Valine--tRNA ligase"/>
    <property type="match status" value="1"/>
</dbReference>
<dbReference type="GO" id="GO:0006438">
    <property type="term" value="P:valyl-tRNA aminoacylation"/>
    <property type="evidence" value="ECO:0007669"/>
    <property type="project" value="UniProtKB-UniRule"/>
</dbReference>
<evidence type="ECO:0000256" key="2">
    <source>
        <dbReference type="ARBA" id="ARBA00011245"/>
    </source>
</evidence>
<dbReference type="PANTHER" id="PTHR11946">
    <property type="entry name" value="VALYL-TRNA SYNTHETASES"/>
    <property type="match status" value="1"/>
</dbReference>
<comment type="subunit">
    <text evidence="2">Monomer.</text>
</comment>
<evidence type="ECO:0000256" key="12">
    <source>
        <dbReference type="RuleBase" id="RU363035"/>
    </source>
</evidence>
<dbReference type="SUPFAM" id="SSF52374">
    <property type="entry name" value="Nucleotidylyl transferase"/>
    <property type="match status" value="1"/>
</dbReference>
<evidence type="ECO:0000259" key="13">
    <source>
        <dbReference type="Pfam" id="PF00133"/>
    </source>
</evidence>
<keyword evidence="4" id="KW-0963">Cytoplasm</keyword>